<evidence type="ECO:0000313" key="4">
    <source>
        <dbReference type="Proteomes" id="UP001221757"/>
    </source>
</evidence>
<name>A0AAD7G5R3_MYCRO</name>
<proteinExistence type="predicted"/>
<evidence type="ECO:0000256" key="1">
    <source>
        <dbReference type="SAM" id="MobiDB-lite"/>
    </source>
</evidence>
<keyword evidence="4" id="KW-1185">Reference proteome</keyword>
<protein>
    <submittedName>
        <fullName evidence="3">Uncharacterized protein</fullName>
    </submittedName>
</protein>
<dbReference type="Proteomes" id="UP001221757">
    <property type="component" value="Unassembled WGS sequence"/>
</dbReference>
<keyword evidence="2" id="KW-0472">Membrane</keyword>
<keyword evidence="2" id="KW-0812">Transmembrane</keyword>
<reference evidence="3" key="1">
    <citation type="submission" date="2023-03" db="EMBL/GenBank/DDBJ databases">
        <title>Massive genome expansion in bonnet fungi (Mycena s.s.) driven by repeated elements and novel gene families across ecological guilds.</title>
        <authorList>
            <consortium name="Lawrence Berkeley National Laboratory"/>
            <person name="Harder C.B."/>
            <person name="Miyauchi S."/>
            <person name="Viragh M."/>
            <person name="Kuo A."/>
            <person name="Thoen E."/>
            <person name="Andreopoulos B."/>
            <person name="Lu D."/>
            <person name="Skrede I."/>
            <person name="Drula E."/>
            <person name="Henrissat B."/>
            <person name="Morin E."/>
            <person name="Kohler A."/>
            <person name="Barry K."/>
            <person name="LaButti K."/>
            <person name="Morin E."/>
            <person name="Salamov A."/>
            <person name="Lipzen A."/>
            <person name="Mereny Z."/>
            <person name="Hegedus B."/>
            <person name="Baldrian P."/>
            <person name="Stursova M."/>
            <person name="Weitz H."/>
            <person name="Taylor A."/>
            <person name="Grigoriev I.V."/>
            <person name="Nagy L.G."/>
            <person name="Martin F."/>
            <person name="Kauserud H."/>
        </authorList>
    </citation>
    <scope>NUCLEOTIDE SEQUENCE</scope>
    <source>
        <strain evidence="3">CBHHK067</strain>
    </source>
</reference>
<feature type="region of interest" description="Disordered" evidence="1">
    <location>
        <begin position="26"/>
        <end position="49"/>
    </location>
</feature>
<sequence length="149" mass="14567">MSCSTGLTHPTFAGLLEAPGLAVGASAAGTTSSDSEPAAGIEPQAQAPLGTVPSPVIPLASPLYPGSPSIVAPSPPPSALNQASVVATHDPNVLSAKSTSAAVAFAVPLSVVAAIILLAGGLFLKHGRGLGAQRAKDVEKLSRIETAST</sequence>
<evidence type="ECO:0000313" key="3">
    <source>
        <dbReference type="EMBL" id="KAJ7669027.1"/>
    </source>
</evidence>
<feature type="transmembrane region" description="Helical" evidence="2">
    <location>
        <begin position="101"/>
        <end position="124"/>
    </location>
</feature>
<accession>A0AAD7G5R3</accession>
<organism evidence="3 4">
    <name type="scientific">Mycena rosella</name>
    <name type="common">Pink bonnet</name>
    <name type="synonym">Agaricus rosellus</name>
    <dbReference type="NCBI Taxonomy" id="1033263"/>
    <lineage>
        <taxon>Eukaryota</taxon>
        <taxon>Fungi</taxon>
        <taxon>Dikarya</taxon>
        <taxon>Basidiomycota</taxon>
        <taxon>Agaricomycotina</taxon>
        <taxon>Agaricomycetes</taxon>
        <taxon>Agaricomycetidae</taxon>
        <taxon>Agaricales</taxon>
        <taxon>Marasmiineae</taxon>
        <taxon>Mycenaceae</taxon>
        <taxon>Mycena</taxon>
    </lineage>
</organism>
<gene>
    <name evidence="3" type="ORF">B0H17DRAFT_1142286</name>
</gene>
<comment type="caution">
    <text evidence="3">The sequence shown here is derived from an EMBL/GenBank/DDBJ whole genome shotgun (WGS) entry which is preliminary data.</text>
</comment>
<evidence type="ECO:0000256" key="2">
    <source>
        <dbReference type="SAM" id="Phobius"/>
    </source>
</evidence>
<dbReference type="EMBL" id="JARKIE010000190">
    <property type="protein sequence ID" value="KAJ7669027.1"/>
    <property type="molecule type" value="Genomic_DNA"/>
</dbReference>
<keyword evidence="2" id="KW-1133">Transmembrane helix</keyword>
<dbReference type="AlphaFoldDB" id="A0AAD7G5R3"/>